<feature type="compositionally biased region" description="Low complexity" evidence="5">
    <location>
        <begin position="11"/>
        <end position="39"/>
    </location>
</feature>
<comment type="caution">
    <text evidence="7">The sequence shown here is derived from an EMBL/GenBank/DDBJ whole genome shotgun (WGS) entry which is preliminary data.</text>
</comment>
<feature type="compositionally biased region" description="Pro residues" evidence="5">
    <location>
        <begin position="1"/>
        <end position="10"/>
    </location>
</feature>
<dbReference type="InterPro" id="IPR013083">
    <property type="entry name" value="Znf_RING/FYVE/PHD"/>
</dbReference>
<feature type="region of interest" description="Disordered" evidence="5">
    <location>
        <begin position="1"/>
        <end position="137"/>
    </location>
</feature>
<gene>
    <name evidence="7" type="ORF">DIS24_g142</name>
</gene>
<keyword evidence="1" id="KW-0479">Metal-binding</keyword>
<keyword evidence="3" id="KW-0862">Zinc</keyword>
<dbReference type="PANTHER" id="PTHR39490:SF8">
    <property type="entry name" value="ZINC FINGER FYVE DOMAIN-CONTAINING PROTEIN 21"/>
    <property type="match status" value="1"/>
</dbReference>
<accession>A0AA39Z685</accession>
<dbReference type="Pfam" id="PF01363">
    <property type="entry name" value="FYVE"/>
    <property type="match status" value="1"/>
</dbReference>
<evidence type="ECO:0000259" key="6">
    <source>
        <dbReference type="PROSITE" id="PS50178"/>
    </source>
</evidence>
<evidence type="ECO:0000256" key="1">
    <source>
        <dbReference type="ARBA" id="ARBA00022723"/>
    </source>
</evidence>
<protein>
    <submittedName>
        <fullName evidence="7">Lateral signaling target protein 2-like protein</fullName>
    </submittedName>
</protein>
<keyword evidence="8" id="KW-1185">Reference proteome</keyword>
<dbReference type="EMBL" id="JAUJDW010000001">
    <property type="protein sequence ID" value="KAK0664806.1"/>
    <property type="molecule type" value="Genomic_DNA"/>
</dbReference>
<evidence type="ECO:0000256" key="5">
    <source>
        <dbReference type="SAM" id="MobiDB-lite"/>
    </source>
</evidence>
<dbReference type="SMART" id="SM00064">
    <property type="entry name" value="FYVE"/>
    <property type="match status" value="1"/>
</dbReference>
<evidence type="ECO:0000256" key="2">
    <source>
        <dbReference type="ARBA" id="ARBA00022771"/>
    </source>
</evidence>
<evidence type="ECO:0000313" key="8">
    <source>
        <dbReference type="Proteomes" id="UP001175001"/>
    </source>
</evidence>
<name>A0AA39Z685_9PEZI</name>
<feature type="compositionally biased region" description="Polar residues" evidence="5">
    <location>
        <begin position="115"/>
        <end position="136"/>
    </location>
</feature>
<dbReference type="InterPro" id="IPR011011">
    <property type="entry name" value="Znf_FYVE_PHD"/>
</dbReference>
<evidence type="ECO:0000313" key="7">
    <source>
        <dbReference type="EMBL" id="KAK0664806.1"/>
    </source>
</evidence>
<evidence type="ECO:0000256" key="3">
    <source>
        <dbReference type="ARBA" id="ARBA00022833"/>
    </source>
</evidence>
<dbReference type="InterPro" id="IPR017455">
    <property type="entry name" value="Znf_FYVE-rel"/>
</dbReference>
<dbReference type="InterPro" id="IPR052113">
    <property type="entry name" value="FYVE-type_Zinc_Finger"/>
</dbReference>
<dbReference type="PANTHER" id="PTHR39490">
    <property type="entry name" value="ARRESTIN DOMAIN-CONTAINING PROTEIN D"/>
    <property type="match status" value="1"/>
</dbReference>
<keyword evidence="2 4" id="KW-0863">Zinc-finger</keyword>
<dbReference type="SUPFAM" id="SSF57903">
    <property type="entry name" value="FYVE/PHD zinc finger"/>
    <property type="match status" value="1"/>
</dbReference>
<dbReference type="AlphaFoldDB" id="A0AA39Z685"/>
<feature type="region of interest" description="Disordered" evidence="5">
    <location>
        <begin position="210"/>
        <end position="230"/>
    </location>
</feature>
<dbReference type="PROSITE" id="PS50178">
    <property type="entry name" value="ZF_FYVE"/>
    <property type="match status" value="1"/>
</dbReference>
<reference evidence="7" key="1">
    <citation type="submission" date="2023-06" db="EMBL/GenBank/DDBJ databases">
        <title>Multi-omics analyses reveal the molecular pathogenesis toolkit of Lasiodiplodia hormozganensis, a cross-kingdom pathogen.</title>
        <authorList>
            <person name="Felix C."/>
            <person name="Meneses R."/>
            <person name="Goncalves M.F.M."/>
            <person name="Tilleman L."/>
            <person name="Duarte A.S."/>
            <person name="Jorrin-Novo J.V."/>
            <person name="Van De Peer Y."/>
            <person name="Deforce D."/>
            <person name="Van Nieuwerburgh F."/>
            <person name="Esteves A.C."/>
            <person name="Alves A."/>
        </authorList>
    </citation>
    <scope>NUCLEOTIDE SEQUENCE</scope>
    <source>
        <strain evidence="7">CBS 339.90</strain>
    </source>
</reference>
<evidence type="ECO:0000256" key="4">
    <source>
        <dbReference type="PROSITE-ProRule" id="PRU00091"/>
    </source>
</evidence>
<dbReference type="GO" id="GO:0008270">
    <property type="term" value="F:zinc ion binding"/>
    <property type="evidence" value="ECO:0007669"/>
    <property type="project" value="UniProtKB-KW"/>
</dbReference>
<feature type="domain" description="FYVE-type" evidence="6">
    <location>
        <begin position="152"/>
        <end position="193"/>
    </location>
</feature>
<sequence length="230" mass="24417">MDSPVPPPPSHSTSTSAIPNASLSSADDSAAPPANPSSLHRGYSDSATPSTAALPDTNVFLQEYGSEGNAGPQAESNDASVNVSQYSDSSTTDRKRRLTAPESPERRGGYRSASGEGSSQATAIDLTLSPNGSSGSIERRDSDIMIPPWQPDSDVSHCPVCGTQFSFWYRKHHCRKCGRVVCANCSPHRITIPRQYIVRAPDELRLSRAGLSDLNGDDDGSGSRVSPTQI</sequence>
<dbReference type="Gene3D" id="3.30.40.10">
    <property type="entry name" value="Zinc/RING finger domain, C3HC4 (zinc finger)"/>
    <property type="match status" value="1"/>
</dbReference>
<dbReference type="Proteomes" id="UP001175001">
    <property type="component" value="Unassembled WGS sequence"/>
</dbReference>
<dbReference type="InterPro" id="IPR000306">
    <property type="entry name" value="Znf_FYVE"/>
</dbReference>
<feature type="compositionally biased region" description="Polar residues" evidence="5">
    <location>
        <begin position="74"/>
        <end position="90"/>
    </location>
</feature>
<proteinExistence type="predicted"/>
<organism evidence="7 8">
    <name type="scientific">Lasiodiplodia hormozganensis</name>
    <dbReference type="NCBI Taxonomy" id="869390"/>
    <lineage>
        <taxon>Eukaryota</taxon>
        <taxon>Fungi</taxon>
        <taxon>Dikarya</taxon>
        <taxon>Ascomycota</taxon>
        <taxon>Pezizomycotina</taxon>
        <taxon>Dothideomycetes</taxon>
        <taxon>Dothideomycetes incertae sedis</taxon>
        <taxon>Botryosphaeriales</taxon>
        <taxon>Botryosphaeriaceae</taxon>
        <taxon>Lasiodiplodia</taxon>
    </lineage>
</organism>